<feature type="region of interest" description="Disordered" evidence="1">
    <location>
        <begin position="276"/>
        <end position="295"/>
    </location>
</feature>
<evidence type="ECO:0000313" key="2">
    <source>
        <dbReference type="EMBL" id="GFR45191.1"/>
    </source>
</evidence>
<evidence type="ECO:0008006" key="4">
    <source>
        <dbReference type="Google" id="ProtNLM"/>
    </source>
</evidence>
<keyword evidence="3" id="KW-1185">Reference proteome</keyword>
<name>A0AAD3DNL1_9CHLO</name>
<sequence>VDNPWVTVFRENGLSSSIICHRLAERLELTCTLGYGNRLPEGPVGPSPGSVEVRRDPDRGGLGLFATVHLRRSAVICSLASYVMPADTASKSFMEIGLAKLRPEVRQDLGRHCGDGGGNVDAAVAWGFLTRSFRVSLTGPTGLVRNAATFAPDLPSLDLHMLGYGNEGALVNDPRVNPWTETVQQHQQQLQEPQQQPSARAYAAANCLLLPVFVRGLLLPVLVTNRDIAPGEQLTRDYGADWWRHILPDWELLADFGVSLTAVLYGKNHKAVLESYPPYLPPPPPPPSATTSLRG</sequence>
<dbReference type="Gene3D" id="2.170.270.10">
    <property type="entry name" value="SET domain"/>
    <property type="match status" value="1"/>
</dbReference>
<feature type="non-terminal residue" evidence="2">
    <location>
        <position position="1"/>
    </location>
</feature>
<dbReference type="Proteomes" id="UP001054857">
    <property type="component" value="Unassembled WGS sequence"/>
</dbReference>
<reference evidence="2 3" key="1">
    <citation type="journal article" date="2021" name="Sci. Rep.">
        <title>Genome sequencing of the multicellular alga Astrephomene provides insights into convergent evolution of germ-soma differentiation.</title>
        <authorList>
            <person name="Yamashita S."/>
            <person name="Yamamoto K."/>
            <person name="Matsuzaki R."/>
            <person name="Suzuki S."/>
            <person name="Yamaguchi H."/>
            <person name="Hirooka S."/>
            <person name="Minakuchi Y."/>
            <person name="Miyagishima S."/>
            <person name="Kawachi M."/>
            <person name="Toyoda A."/>
            <person name="Nozaki H."/>
        </authorList>
    </citation>
    <scope>NUCLEOTIDE SEQUENCE [LARGE SCALE GENOMIC DNA]</scope>
    <source>
        <strain evidence="2 3">NIES-4017</strain>
    </source>
</reference>
<gene>
    <name evidence="2" type="ORF">Agub_g6581</name>
</gene>
<evidence type="ECO:0000313" key="3">
    <source>
        <dbReference type="Proteomes" id="UP001054857"/>
    </source>
</evidence>
<proteinExistence type="predicted"/>
<evidence type="ECO:0000256" key="1">
    <source>
        <dbReference type="SAM" id="MobiDB-lite"/>
    </source>
</evidence>
<dbReference type="AlphaFoldDB" id="A0AAD3DNL1"/>
<protein>
    <recommendedName>
        <fullName evidence="4">SET domain-containing protein</fullName>
    </recommendedName>
</protein>
<dbReference type="InterPro" id="IPR046341">
    <property type="entry name" value="SET_dom_sf"/>
</dbReference>
<feature type="compositionally biased region" description="Pro residues" evidence="1">
    <location>
        <begin position="278"/>
        <end position="288"/>
    </location>
</feature>
<comment type="caution">
    <text evidence="2">The sequence shown here is derived from an EMBL/GenBank/DDBJ whole genome shotgun (WGS) entry which is preliminary data.</text>
</comment>
<feature type="non-terminal residue" evidence="2">
    <location>
        <position position="295"/>
    </location>
</feature>
<dbReference type="SUPFAM" id="SSF82199">
    <property type="entry name" value="SET domain"/>
    <property type="match status" value="1"/>
</dbReference>
<organism evidence="2 3">
    <name type="scientific">Astrephomene gubernaculifera</name>
    <dbReference type="NCBI Taxonomy" id="47775"/>
    <lineage>
        <taxon>Eukaryota</taxon>
        <taxon>Viridiplantae</taxon>
        <taxon>Chlorophyta</taxon>
        <taxon>core chlorophytes</taxon>
        <taxon>Chlorophyceae</taxon>
        <taxon>CS clade</taxon>
        <taxon>Chlamydomonadales</taxon>
        <taxon>Astrephomenaceae</taxon>
        <taxon>Astrephomene</taxon>
    </lineage>
</organism>
<accession>A0AAD3DNL1</accession>
<dbReference type="CDD" id="cd08161">
    <property type="entry name" value="SET"/>
    <property type="match status" value="1"/>
</dbReference>
<dbReference type="EMBL" id="BMAR01000009">
    <property type="protein sequence ID" value="GFR45191.1"/>
    <property type="molecule type" value="Genomic_DNA"/>
</dbReference>